<evidence type="ECO:0000313" key="2">
    <source>
        <dbReference type="EMBL" id="CAK8685007.1"/>
    </source>
</evidence>
<gene>
    <name evidence="2" type="ORF">CVLEPA_LOCUS16171</name>
</gene>
<dbReference type="Proteomes" id="UP001642483">
    <property type="component" value="Unassembled WGS sequence"/>
</dbReference>
<proteinExistence type="predicted"/>
<evidence type="ECO:0000313" key="3">
    <source>
        <dbReference type="Proteomes" id="UP001642483"/>
    </source>
</evidence>
<feature type="region of interest" description="Disordered" evidence="1">
    <location>
        <begin position="34"/>
        <end position="53"/>
    </location>
</feature>
<name>A0ABP0FZK1_CLALP</name>
<sequence>MKLMVFLHATAQGDAHANLVVGWIPIDFPNNSLENAPKKMGLPNSSSQGRDSIKSLKDGLRNFKVLKKGLVAANPPPSFSSVRTDSQYNMKDKSKHVIFVQRLDIS</sequence>
<accession>A0ABP0FZK1</accession>
<reference evidence="2 3" key="1">
    <citation type="submission" date="2024-02" db="EMBL/GenBank/DDBJ databases">
        <authorList>
            <person name="Daric V."/>
            <person name="Darras S."/>
        </authorList>
    </citation>
    <scope>NUCLEOTIDE SEQUENCE [LARGE SCALE GENOMIC DNA]</scope>
</reference>
<keyword evidence="3" id="KW-1185">Reference proteome</keyword>
<comment type="caution">
    <text evidence="2">The sequence shown here is derived from an EMBL/GenBank/DDBJ whole genome shotgun (WGS) entry which is preliminary data.</text>
</comment>
<evidence type="ECO:0000256" key="1">
    <source>
        <dbReference type="SAM" id="MobiDB-lite"/>
    </source>
</evidence>
<dbReference type="EMBL" id="CAWYQH010000098">
    <property type="protein sequence ID" value="CAK8685007.1"/>
    <property type="molecule type" value="Genomic_DNA"/>
</dbReference>
<organism evidence="2 3">
    <name type="scientific">Clavelina lepadiformis</name>
    <name type="common">Light-bulb sea squirt</name>
    <name type="synonym">Ascidia lepadiformis</name>
    <dbReference type="NCBI Taxonomy" id="159417"/>
    <lineage>
        <taxon>Eukaryota</taxon>
        <taxon>Metazoa</taxon>
        <taxon>Chordata</taxon>
        <taxon>Tunicata</taxon>
        <taxon>Ascidiacea</taxon>
        <taxon>Aplousobranchia</taxon>
        <taxon>Clavelinidae</taxon>
        <taxon>Clavelina</taxon>
    </lineage>
</organism>
<protein>
    <submittedName>
        <fullName evidence="2">Uncharacterized protein</fullName>
    </submittedName>
</protein>